<dbReference type="AlphaFoldDB" id="A0A6H5G0S5"/>
<evidence type="ECO:0000313" key="2">
    <source>
        <dbReference type="EMBL" id="CAA9995316.1"/>
    </source>
</evidence>
<protein>
    <submittedName>
        <fullName evidence="2">Uncharacterized protein</fullName>
    </submittedName>
</protein>
<evidence type="ECO:0000313" key="3">
    <source>
        <dbReference type="Proteomes" id="UP000479000"/>
    </source>
</evidence>
<evidence type="ECO:0000256" key="1">
    <source>
        <dbReference type="SAM" id="MobiDB-lite"/>
    </source>
</evidence>
<feature type="compositionally biased region" description="Polar residues" evidence="1">
    <location>
        <begin position="202"/>
        <end position="212"/>
    </location>
</feature>
<feature type="non-terminal residue" evidence="2">
    <location>
        <position position="1"/>
    </location>
</feature>
<name>A0A6H5G0S5_9HEMI</name>
<feature type="region of interest" description="Disordered" evidence="1">
    <location>
        <begin position="157"/>
        <end position="219"/>
    </location>
</feature>
<proteinExistence type="predicted"/>
<keyword evidence="3" id="KW-1185">Reference proteome</keyword>
<feature type="region of interest" description="Disordered" evidence="1">
    <location>
        <begin position="470"/>
        <end position="493"/>
    </location>
</feature>
<feature type="compositionally biased region" description="Basic and acidic residues" evidence="1">
    <location>
        <begin position="479"/>
        <end position="493"/>
    </location>
</feature>
<accession>A0A6H5G0S5</accession>
<organism evidence="2 3">
    <name type="scientific">Nesidiocoris tenuis</name>
    <dbReference type="NCBI Taxonomy" id="355587"/>
    <lineage>
        <taxon>Eukaryota</taxon>
        <taxon>Metazoa</taxon>
        <taxon>Ecdysozoa</taxon>
        <taxon>Arthropoda</taxon>
        <taxon>Hexapoda</taxon>
        <taxon>Insecta</taxon>
        <taxon>Pterygota</taxon>
        <taxon>Neoptera</taxon>
        <taxon>Paraneoptera</taxon>
        <taxon>Hemiptera</taxon>
        <taxon>Heteroptera</taxon>
        <taxon>Panheteroptera</taxon>
        <taxon>Cimicomorpha</taxon>
        <taxon>Miridae</taxon>
        <taxon>Dicyphina</taxon>
        <taxon>Nesidiocoris</taxon>
    </lineage>
</organism>
<gene>
    <name evidence="2" type="ORF">NTEN_LOCUS2107</name>
</gene>
<reference evidence="2 3" key="1">
    <citation type="submission" date="2020-02" db="EMBL/GenBank/DDBJ databases">
        <authorList>
            <person name="Ferguson B K."/>
        </authorList>
    </citation>
    <scope>NUCLEOTIDE SEQUENCE [LARGE SCALE GENOMIC DNA]</scope>
</reference>
<dbReference type="Proteomes" id="UP000479000">
    <property type="component" value="Unassembled WGS sequence"/>
</dbReference>
<dbReference type="EMBL" id="CADCXU010003286">
    <property type="protein sequence ID" value="CAA9995316.1"/>
    <property type="molecule type" value="Genomic_DNA"/>
</dbReference>
<sequence>TLQRMPSLSHRASRAFRLAQLKEIINDPRGTWGKSRLSAGRAVNIQGKSERNYSDSNGIYSTDLPITNASAERELILSGVYCNESFNNEGNEALNASTESYEVTHQNVRLDRPNMGKLSKRCAFERSDNGSVLKILIQYHVQGTYYVSCDYAPRQQLSSKSSSRPIPSSDADSHDGPDSLSGGDGVPERQEQASLREAAGDSCSTQPANKGGNSRKIRRSIPNFTRSRYLHNSHCTCCYVQLKVTAMDFIFQQNPSSVNFFFKLARALSSIRPSPRTYAQNLLKKAPQEEIASQEGRTVESARTLINQQVGALFLPSTSPTVSKLLLNREFNENFHLRHFFNNCGNPHDVISVAGWPAKNGCTAPIHGAFRRFFNHGPLFCSFNLFKRFPVKITRLYNRYCESKVKFKDSNKMSSNSYVYAKHKKGSGGVLCGSPCLALVSACLESRTCPAVDVESHRWALAILQRTESGLTSGGPPKNQKDPNFGHEGEAPE</sequence>
<feature type="compositionally biased region" description="Low complexity" evidence="1">
    <location>
        <begin position="158"/>
        <end position="170"/>
    </location>
</feature>